<dbReference type="EMBL" id="JANAVB010028200">
    <property type="protein sequence ID" value="KAJ6816351.1"/>
    <property type="molecule type" value="Genomic_DNA"/>
</dbReference>
<dbReference type="AlphaFoldDB" id="A0AAX6FIZ8"/>
<accession>A0AAX6FIZ8</accession>
<keyword evidence="4" id="KW-1185">Reference proteome</keyword>
<feature type="region of interest" description="Disordered" evidence="1">
    <location>
        <begin position="41"/>
        <end position="67"/>
    </location>
</feature>
<organism evidence="2 4">
    <name type="scientific">Iris pallida</name>
    <name type="common">Sweet iris</name>
    <dbReference type="NCBI Taxonomy" id="29817"/>
    <lineage>
        <taxon>Eukaryota</taxon>
        <taxon>Viridiplantae</taxon>
        <taxon>Streptophyta</taxon>
        <taxon>Embryophyta</taxon>
        <taxon>Tracheophyta</taxon>
        <taxon>Spermatophyta</taxon>
        <taxon>Magnoliopsida</taxon>
        <taxon>Liliopsida</taxon>
        <taxon>Asparagales</taxon>
        <taxon>Iridaceae</taxon>
        <taxon>Iridoideae</taxon>
        <taxon>Irideae</taxon>
        <taxon>Iris</taxon>
    </lineage>
</organism>
<dbReference type="EMBL" id="JANAVB010028200">
    <property type="protein sequence ID" value="KAJ6816350.1"/>
    <property type="molecule type" value="Genomic_DNA"/>
</dbReference>
<protein>
    <submittedName>
        <fullName evidence="2">Uncharacterized protein</fullName>
    </submittedName>
</protein>
<proteinExistence type="predicted"/>
<evidence type="ECO:0000313" key="3">
    <source>
        <dbReference type="EMBL" id="KAJ6816351.1"/>
    </source>
</evidence>
<feature type="region of interest" description="Disordered" evidence="1">
    <location>
        <begin position="98"/>
        <end position="119"/>
    </location>
</feature>
<sequence>MARAPLGGKLIIDGDHRPISSTTALLDGAREVPAIPSSFATATTSCSSPPVVARGGSDEAPSSSTAHNRLRRRLHDSSLTTATYCFSPDRRQASSLLRRAPTTGGDVCESPATSSRQLDDDLTEHTLAWTKTLIGSSCSEFDWSSSPSTRARSHRYCSRNLRSTFELLDLKDSRSPLDTKGL</sequence>
<evidence type="ECO:0000313" key="4">
    <source>
        <dbReference type="Proteomes" id="UP001140949"/>
    </source>
</evidence>
<evidence type="ECO:0000313" key="2">
    <source>
        <dbReference type="EMBL" id="KAJ6816350.1"/>
    </source>
</evidence>
<dbReference type="Proteomes" id="UP001140949">
    <property type="component" value="Unassembled WGS sequence"/>
</dbReference>
<comment type="caution">
    <text evidence="2">The sequence shown here is derived from an EMBL/GenBank/DDBJ whole genome shotgun (WGS) entry which is preliminary data.</text>
</comment>
<reference evidence="2" key="2">
    <citation type="submission" date="2023-04" db="EMBL/GenBank/DDBJ databases">
        <authorList>
            <person name="Bruccoleri R.E."/>
            <person name="Oakeley E.J."/>
            <person name="Faust A.-M."/>
            <person name="Dessus-Babus S."/>
            <person name="Altorfer M."/>
            <person name="Burckhardt D."/>
            <person name="Oertli M."/>
            <person name="Naumann U."/>
            <person name="Petersen F."/>
            <person name="Wong J."/>
        </authorList>
    </citation>
    <scope>NUCLEOTIDE SEQUENCE</scope>
    <source>
        <strain evidence="2">GSM-AAB239-AS_SAM_17_03QT</strain>
        <tissue evidence="2">Leaf</tissue>
    </source>
</reference>
<evidence type="ECO:0000256" key="1">
    <source>
        <dbReference type="SAM" id="MobiDB-lite"/>
    </source>
</evidence>
<name>A0AAX6FIZ8_IRIPA</name>
<gene>
    <name evidence="2" type="ORF">M6B38_416215</name>
    <name evidence="3" type="ORF">M6B38_416220</name>
</gene>
<reference evidence="2" key="1">
    <citation type="journal article" date="2023" name="GigaByte">
        <title>Genome assembly of the bearded iris, Iris pallida Lam.</title>
        <authorList>
            <person name="Bruccoleri R.E."/>
            <person name="Oakeley E.J."/>
            <person name="Faust A.M.E."/>
            <person name="Altorfer M."/>
            <person name="Dessus-Babus S."/>
            <person name="Burckhardt D."/>
            <person name="Oertli M."/>
            <person name="Naumann U."/>
            <person name="Petersen F."/>
            <person name="Wong J."/>
        </authorList>
    </citation>
    <scope>NUCLEOTIDE SEQUENCE</scope>
    <source>
        <strain evidence="2">GSM-AAB239-AS_SAM_17_03QT</strain>
    </source>
</reference>
<feature type="compositionally biased region" description="Low complexity" evidence="1">
    <location>
        <begin position="41"/>
        <end position="50"/>
    </location>
</feature>